<organism evidence="1 2">
    <name type="scientific">Ogataea philodendri</name>
    <dbReference type="NCBI Taxonomy" id="1378263"/>
    <lineage>
        <taxon>Eukaryota</taxon>
        <taxon>Fungi</taxon>
        <taxon>Dikarya</taxon>
        <taxon>Ascomycota</taxon>
        <taxon>Saccharomycotina</taxon>
        <taxon>Pichiomycetes</taxon>
        <taxon>Pichiales</taxon>
        <taxon>Pichiaceae</taxon>
        <taxon>Ogataea</taxon>
    </lineage>
</organism>
<protein>
    <submittedName>
        <fullName evidence="1">Uncharacterized protein</fullName>
    </submittedName>
</protein>
<keyword evidence="2" id="KW-1185">Reference proteome</keyword>
<dbReference type="EMBL" id="JAEUBE010000511">
    <property type="protein sequence ID" value="KAH3660184.1"/>
    <property type="molecule type" value="Genomic_DNA"/>
</dbReference>
<accession>A0A9P8SZK1</accession>
<dbReference type="Proteomes" id="UP000769157">
    <property type="component" value="Unassembled WGS sequence"/>
</dbReference>
<comment type="caution">
    <text evidence="1">The sequence shown here is derived from an EMBL/GenBank/DDBJ whole genome shotgun (WGS) entry which is preliminary data.</text>
</comment>
<dbReference type="RefSeq" id="XP_046057895.1">
    <property type="nucleotide sequence ID" value="XM_046208779.1"/>
</dbReference>
<gene>
    <name evidence="1" type="ORF">OGAPHI_007389</name>
</gene>
<evidence type="ECO:0000313" key="2">
    <source>
        <dbReference type="Proteomes" id="UP000769157"/>
    </source>
</evidence>
<name>A0A9P8SZK1_9ASCO</name>
<reference evidence="1" key="2">
    <citation type="submission" date="2021-01" db="EMBL/GenBank/DDBJ databases">
        <authorList>
            <person name="Schikora-Tamarit M.A."/>
        </authorList>
    </citation>
    <scope>NUCLEOTIDE SEQUENCE</scope>
    <source>
        <strain evidence="1">CBS6075</strain>
    </source>
</reference>
<proteinExistence type="predicted"/>
<dbReference type="GeneID" id="70239353"/>
<dbReference type="AlphaFoldDB" id="A0A9P8SZK1"/>
<sequence length="74" mass="8644">MRLTNRDLMDSIDPSTGDVPRYEVSALDDVLHPIRFKNRSSLRTAIPFTRNRMTKVVSVECRQTYNKIEFLVQT</sequence>
<dbReference type="OrthoDB" id="10302948at2759"/>
<reference evidence="1" key="1">
    <citation type="journal article" date="2021" name="Open Biol.">
        <title>Shared evolutionary footprints suggest mitochondrial oxidative damage underlies multiple complex I losses in fungi.</title>
        <authorList>
            <person name="Schikora-Tamarit M.A."/>
            <person name="Marcet-Houben M."/>
            <person name="Nosek J."/>
            <person name="Gabaldon T."/>
        </authorList>
    </citation>
    <scope>NUCLEOTIDE SEQUENCE</scope>
    <source>
        <strain evidence="1">CBS6075</strain>
    </source>
</reference>
<evidence type="ECO:0000313" key="1">
    <source>
        <dbReference type="EMBL" id="KAH3660184.1"/>
    </source>
</evidence>